<evidence type="ECO:0000256" key="2">
    <source>
        <dbReference type="ARBA" id="ARBA00022723"/>
    </source>
</evidence>
<evidence type="ECO:0000256" key="4">
    <source>
        <dbReference type="PIRSR" id="PIRSR015582-2"/>
    </source>
</evidence>
<comment type="cofactor">
    <cofactor evidence="1">
        <name>Mg(2+)</name>
        <dbReference type="ChEBI" id="CHEBI:18420"/>
    </cofactor>
</comment>
<dbReference type="PIRSF" id="PIRSF015582">
    <property type="entry name" value="Cit_lyase_B"/>
    <property type="match status" value="1"/>
</dbReference>
<dbReference type="InterPro" id="IPR039480">
    <property type="entry name" value="C-C_Bond_Lyase-like"/>
</dbReference>
<dbReference type="Proteomes" id="UP000005090">
    <property type="component" value="Chromosome"/>
</dbReference>
<dbReference type="InterPro" id="IPR011206">
    <property type="entry name" value="Citrate_lyase_beta/mcl1/mcl2"/>
</dbReference>
<dbReference type="AlphaFoldDB" id="H8GG69"/>
<dbReference type="PANTHER" id="PTHR32308">
    <property type="entry name" value="LYASE BETA SUBUNIT, PUTATIVE (AFU_ORTHOLOGUE AFUA_4G13030)-RELATED"/>
    <property type="match status" value="1"/>
</dbReference>
<proteinExistence type="predicted"/>
<dbReference type="GO" id="GO:0000287">
    <property type="term" value="F:magnesium ion binding"/>
    <property type="evidence" value="ECO:0007669"/>
    <property type="project" value="TreeGrafter"/>
</dbReference>
<name>H8GG69_METAL</name>
<evidence type="ECO:0000313" key="6">
    <source>
        <dbReference type="Proteomes" id="UP000005090"/>
    </source>
</evidence>
<keyword evidence="5" id="KW-0456">Lyase</keyword>
<dbReference type="RefSeq" id="WP_005372297.1">
    <property type="nucleotide sequence ID" value="NZ_CM001475.1"/>
</dbReference>
<organism evidence="5 6">
    <name type="scientific">Methylomicrobium album BG8</name>
    <dbReference type="NCBI Taxonomy" id="686340"/>
    <lineage>
        <taxon>Bacteria</taxon>
        <taxon>Pseudomonadati</taxon>
        <taxon>Pseudomonadota</taxon>
        <taxon>Gammaproteobacteria</taxon>
        <taxon>Methylococcales</taxon>
        <taxon>Methylococcaceae</taxon>
        <taxon>Methylomicrobium</taxon>
    </lineage>
</organism>
<keyword evidence="3 4" id="KW-0460">Magnesium</keyword>
<dbReference type="eggNOG" id="COG2301">
    <property type="taxonomic scope" value="Bacteria"/>
</dbReference>
<keyword evidence="6" id="KW-1185">Reference proteome</keyword>
<dbReference type="SUPFAM" id="SSF51621">
    <property type="entry name" value="Phosphoenolpyruvate/pyruvate domain"/>
    <property type="match status" value="1"/>
</dbReference>
<evidence type="ECO:0000313" key="5">
    <source>
        <dbReference type="EMBL" id="EIC29993.1"/>
    </source>
</evidence>
<evidence type="ECO:0000256" key="1">
    <source>
        <dbReference type="ARBA" id="ARBA00001946"/>
    </source>
</evidence>
<dbReference type="Gene3D" id="3.20.20.60">
    <property type="entry name" value="Phosphoenolpyruvate-binding domains"/>
    <property type="match status" value="1"/>
</dbReference>
<dbReference type="Pfam" id="PF15617">
    <property type="entry name" value="C-C_Bond_Lyase"/>
    <property type="match status" value="1"/>
</dbReference>
<dbReference type="HOGENOM" id="CLU_062194_1_0_6"/>
<gene>
    <name evidence="5" type="ORF">Metal_2253</name>
</gene>
<accession>H8GG69</accession>
<dbReference type="GO" id="GO:0006107">
    <property type="term" value="P:oxaloacetate metabolic process"/>
    <property type="evidence" value="ECO:0007669"/>
    <property type="project" value="TreeGrafter"/>
</dbReference>
<keyword evidence="2 4" id="KW-0479">Metal-binding</keyword>
<dbReference type="EMBL" id="CM001475">
    <property type="protein sequence ID" value="EIC29993.1"/>
    <property type="molecule type" value="Genomic_DNA"/>
</dbReference>
<dbReference type="PANTHER" id="PTHR32308:SF10">
    <property type="entry name" value="CITRATE LYASE SUBUNIT BETA"/>
    <property type="match status" value="1"/>
</dbReference>
<dbReference type="InterPro" id="IPR040442">
    <property type="entry name" value="Pyrv_kinase-like_dom_sf"/>
</dbReference>
<dbReference type="InterPro" id="IPR015813">
    <property type="entry name" value="Pyrv/PenolPyrv_kinase-like_dom"/>
</dbReference>
<evidence type="ECO:0000256" key="3">
    <source>
        <dbReference type="ARBA" id="ARBA00022842"/>
    </source>
</evidence>
<sequence>MNQITAVSEQDRSFSPWQLGAPLYMPAHRLDLRDIANGDKLPQLRSMIFCTEDAVLKYEVESCIRHLGLCMQGFRETRQRFRFIRARDPEILSRLLDLPHIERIDGFVLPKFTIDNFSAYLDLLRGTAFKVMPTLETREVFDPQAMYELRQALLQDVEAERILMLRIGGNDLMNLLGIRRPRHMTLYQTPLGHVVAQLVALFKPYGFSLSSPVFEYLDDYDTLLQEIRQDLAHGLTGKTAIHPDQVPAIENAYRVERFDYEMALSMHDSAAPAVFRMHDAMCEVATHRQWGNEIIIRHACYGSRELVPLPDYKEVHS</sequence>
<dbReference type="STRING" id="686340.Metal_2253"/>
<dbReference type="GO" id="GO:0016829">
    <property type="term" value="F:lyase activity"/>
    <property type="evidence" value="ECO:0007669"/>
    <property type="project" value="UniProtKB-KW"/>
</dbReference>
<protein>
    <submittedName>
        <fullName evidence="5">Citrate lyase beta subunit</fullName>
    </submittedName>
</protein>
<reference evidence="5 6" key="1">
    <citation type="journal article" date="2013" name="Genome Announc.">
        <title>Genome Sequence of the Obligate Gammaproteobacterial Methanotroph Methylomicrobium album Strain BG8.</title>
        <authorList>
            <person name="Kits K.D."/>
            <person name="Kalyuzhnaya M.G."/>
            <person name="Klotz M.G."/>
            <person name="Jetten M.S."/>
            <person name="Op den Camp H.J."/>
            <person name="Vuilleumier S."/>
            <person name="Bringel F."/>
            <person name="Dispirito A.A."/>
            <person name="Murrell J.C."/>
            <person name="Bruce D."/>
            <person name="Cheng J.F."/>
            <person name="Copeland A."/>
            <person name="Goodwin L."/>
            <person name="Hauser L."/>
            <person name="Lajus A."/>
            <person name="Land M.L."/>
            <person name="Lapidus A."/>
            <person name="Lucas S."/>
            <person name="Medigue C."/>
            <person name="Pitluck S."/>
            <person name="Woyke T."/>
            <person name="Zeytun A."/>
            <person name="Stein L.Y."/>
        </authorList>
    </citation>
    <scope>NUCLEOTIDE SEQUENCE [LARGE SCALE GENOMIC DNA]</scope>
    <source>
        <strain evidence="5 6">BG8</strain>
    </source>
</reference>
<feature type="binding site" evidence="4">
    <location>
        <position position="171"/>
    </location>
    <ligand>
        <name>Mg(2+)</name>
        <dbReference type="ChEBI" id="CHEBI:18420"/>
    </ligand>
</feature>